<proteinExistence type="predicted"/>
<comment type="caution">
    <text evidence="3">The sequence shown here is derived from an EMBL/GenBank/DDBJ whole genome shotgun (WGS) entry which is preliminary data.</text>
</comment>
<sequence length="271" mass="27989">MVFTGNTDVAAALARWAAEKDARTFYDVLRRCSRGELLYDVTGSHLTVEDGAIAAGSTLGLRTHAMDDGSQYLLVFTSDAEIARTHPEATRASSLVQPALEAVRFGASESFAGVILDAGAGAASCIVTADEIRRGLPTEPGVAVELKDALAGPSLPGRRSQTLDVLARTAVVYIPVQHLAPGGSPARPGEPSSPSVPTASGPGGRTLSAAFTSPAEVWAWLPGAEAYPTSVRQVVRSTLDQDGHAGLIVNPGGPPLIVTRPELEMLAGSLG</sequence>
<dbReference type="EMBL" id="RZNB01000001">
    <property type="protein sequence ID" value="RWZ52730.1"/>
    <property type="molecule type" value="Genomic_DNA"/>
</dbReference>
<accession>A0A3S5CFD1</accession>
<feature type="domain" description="SseB protein N-terminal" evidence="2">
    <location>
        <begin position="10"/>
        <end position="133"/>
    </location>
</feature>
<evidence type="ECO:0000259" key="2">
    <source>
        <dbReference type="Pfam" id="PF07179"/>
    </source>
</evidence>
<evidence type="ECO:0000256" key="1">
    <source>
        <dbReference type="SAM" id="MobiDB-lite"/>
    </source>
</evidence>
<dbReference type="Pfam" id="PF07179">
    <property type="entry name" value="SseB"/>
    <property type="match status" value="2"/>
</dbReference>
<feature type="region of interest" description="Disordered" evidence="1">
    <location>
        <begin position="180"/>
        <end position="207"/>
    </location>
</feature>
<dbReference type="Proteomes" id="UP000288547">
    <property type="component" value="Unassembled WGS sequence"/>
</dbReference>
<dbReference type="AlphaFoldDB" id="A0A3S5CFD1"/>
<gene>
    <name evidence="3" type="ORF">ELQ90_01940</name>
</gene>
<dbReference type="RefSeq" id="WP_128493573.1">
    <property type="nucleotide sequence ID" value="NZ_RZNB01000001.1"/>
</dbReference>
<organism evidence="3 4">
    <name type="scientific">Labedella phragmitis</name>
    <dbReference type="NCBI Taxonomy" id="2498849"/>
    <lineage>
        <taxon>Bacteria</taxon>
        <taxon>Bacillati</taxon>
        <taxon>Actinomycetota</taxon>
        <taxon>Actinomycetes</taxon>
        <taxon>Micrococcales</taxon>
        <taxon>Microbacteriaceae</taxon>
        <taxon>Labedella</taxon>
    </lineage>
</organism>
<dbReference type="OrthoDB" id="5116169at2"/>
<feature type="domain" description="SseB protein N-terminal" evidence="2">
    <location>
        <begin position="156"/>
        <end position="264"/>
    </location>
</feature>
<reference evidence="3 4" key="1">
    <citation type="submission" date="2018-12" db="EMBL/GenBank/DDBJ databases">
        <authorList>
            <person name="Li F."/>
        </authorList>
    </citation>
    <scope>NUCLEOTIDE SEQUENCE [LARGE SCALE GENOMIC DNA]</scope>
    <source>
        <strain evidence="3 4">11W25H-1</strain>
    </source>
</reference>
<name>A0A3S5CFD1_9MICO</name>
<keyword evidence="4" id="KW-1185">Reference proteome</keyword>
<protein>
    <submittedName>
        <fullName evidence="3">SseB family protein</fullName>
    </submittedName>
</protein>
<evidence type="ECO:0000313" key="4">
    <source>
        <dbReference type="Proteomes" id="UP000288547"/>
    </source>
</evidence>
<dbReference type="InterPro" id="IPR009839">
    <property type="entry name" value="SseB_N"/>
</dbReference>
<evidence type="ECO:0000313" key="3">
    <source>
        <dbReference type="EMBL" id="RWZ52730.1"/>
    </source>
</evidence>